<keyword evidence="2" id="KW-1185">Reference proteome</keyword>
<dbReference type="RefSeq" id="WP_007416051.1">
    <property type="nucleotide sequence ID" value="NZ_ABOX02000022.1"/>
</dbReference>
<organism evidence="1 2">
    <name type="scientific">Pedosphaera parvula (strain Ellin514)</name>
    <dbReference type="NCBI Taxonomy" id="320771"/>
    <lineage>
        <taxon>Bacteria</taxon>
        <taxon>Pseudomonadati</taxon>
        <taxon>Verrucomicrobiota</taxon>
        <taxon>Pedosphaerae</taxon>
        <taxon>Pedosphaerales</taxon>
        <taxon>Pedosphaeraceae</taxon>
        <taxon>Pedosphaera</taxon>
    </lineage>
</organism>
<dbReference type="STRING" id="320771.Cflav_PD2738"/>
<proteinExistence type="predicted"/>
<comment type="caution">
    <text evidence="1">The sequence shown here is derived from an EMBL/GenBank/DDBJ whole genome shotgun (WGS) entry which is preliminary data.</text>
</comment>
<protein>
    <recommendedName>
        <fullName evidence="3">AsmA domain-containing protein</fullName>
    </recommendedName>
</protein>
<dbReference type="EMBL" id="ABOX02000022">
    <property type="protein sequence ID" value="EEF59934.1"/>
    <property type="molecule type" value="Genomic_DNA"/>
</dbReference>
<dbReference type="GO" id="GO:0090313">
    <property type="term" value="P:regulation of protein targeting to membrane"/>
    <property type="evidence" value="ECO:0007669"/>
    <property type="project" value="TreeGrafter"/>
</dbReference>
<dbReference type="InterPro" id="IPR008023">
    <property type="entry name" value="DUF748"/>
</dbReference>
<dbReference type="InterPro" id="IPR052894">
    <property type="entry name" value="AsmA-related"/>
</dbReference>
<sequence length="227" mass="25573" precursor="true">MKFLFRWAFRLFILLVVLVIAGILLLDTIAKEVAEYRIRRQTGLDVKIGRMQVGIFNSRVTIENLVIYNTAEFGGSPLIDLPELHVEYDRDSLLSHKLHCKLVRFNLAQLNLVEDKNGNLNVAQLQARMQKTNGQINPAGTNKTLQTHLKFTGIDTLNLTLGKATVLNMKQPKDVVQITMDLRNQVLTNVQSVQDLGGVALLVALKNGQVMDKTLQNWLVQFGWPAK</sequence>
<reference evidence="1 2" key="1">
    <citation type="journal article" date="2011" name="J. Bacteriol.">
        <title>Genome sequence of 'Pedosphaera parvula' Ellin514, an aerobic Verrucomicrobial isolate from pasture soil.</title>
        <authorList>
            <person name="Kant R."/>
            <person name="van Passel M.W."/>
            <person name="Sangwan P."/>
            <person name="Palva A."/>
            <person name="Lucas S."/>
            <person name="Copeland A."/>
            <person name="Lapidus A."/>
            <person name="Glavina Del Rio T."/>
            <person name="Dalin E."/>
            <person name="Tice H."/>
            <person name="Bruce D."/>
            <person name="Goodwin L."/>
            <person name="Pitluck S."/>
            <person name="Chertkov O."/>
            <person name="Larimer F.W."/>
            <person name="Land M.L."/>
            <person name="Hauser L."/>
            <person name="Brettin T.S."/>
            <person name="Detter J.C."/>
            <person name="Han S."/>
            <person name="de Vos W.M."/>
            <person name="Janssen P.H."/>
            <person name="Smidt H."/>
        </authorList>
    </citation>
    <scope>NUCLEOTIDE SEQUENCE [LARGE SCALE GENOMIC DNA]</scope>
    <source>
        <strain evidence="1 2">Ellin514</strain>
    </source>
</reference>
<dbReference type="PANTHER" id="PTHR30441:SF8">
    <property type="entry name" value="DUF748 DOMAIN-CONTAINING PROTEIN"/>
    <property type="match status" value="1"/>
</dbReference>
<dbReference type="PANTHER" id="PTHR30441">
    <property type="entry name" value="DUF748 DOMAIN-CONTAINING PROTEIN"/>
    <property type="match status" value="1"/>
</dbReference>
<evidence type="ECO:0008006" key="3">
    <source>
        <dbReference type="Google" id="ProtNLM"/>
    </source>
</evidence>
<dbReference type="Pfam" id="PF05359">
    <property type="entry name" value="DUF748"/>
    <property type="match status" value="1"/>
</dbReference>
<accession>B9XJQ8</accession>
<dbReference type="AlphaFoldDB" id="B9XJQ8"/>
<dbReference type="GO" id="GO:0005886">
    <property type="term" value="C:plasma membrane"/>
    <property type="evidence" value="ECO:0007669"/>
    <property type="project" value="TreeGrafter"/>
</dbReference>
<dbReference type="Proteomes" id="UP000003688">
    <property type="component" value="Unassembled WGS sequence"/>
</dbReference>
<evidence type="ECO:0000313" key="1">
    <source>
        <dbReference type="EMBL" id="EEF59934.1"/>
    </source>
</evidence>
<evidence type="ECO:0000313" key="2">
    <source>
        <dbReference type="Proteomes" id="UP000003688"/>
    </source>
</evidence>
<gene>
    <name evidence="1" type="ORF">Cflav_PD2738</name>
</gene>
<name>B9XJQ8_PEDPL</name>